<organism evidence="3 4">
    <name type="scientific">Meira miltonrushii</name>
    <dbReference type="NCBI Taxonomy" id="1280837"/>
    <lineage>
        <taxon>Eukaryota</taxon>
        <taxon>Fungi</taxon>
        <taxon>Dikarya</taxon>
        <taxon>Basidiomycota</taxon>
        <taxon>Ustilaginomycotina</taxon>
        <taxon>Exobasidiomycetes</taxon>
        <taxon>Exobasidiales</taxon>
        <taxon>Brachybasidiaceae</taxon>
        <taxon>Meira</taxon>
    </lineage>
</organism>
<evidence type="ECO:0000313" key="3">
    <source>
        <dbReference type="EMBL" id="PWN32723.1"/>
    </source>
</evidence>
<dbReference type="OrthoDB" id="37537at2759"/>
<dbReference type="SUPFAM" id="SSF51430">
    <property type="entry name" value="NAD(P)-linked oxidoreductase"/>
    <property type="match status" value="1"/>
</dbReference>
<evidence type="ECO:0000256" key="1">
    <source>
        <dbReference type="ARBA" id="ARBA00023002"/>
    </source>
</evidence>
<keyword evidence="4" id="KW-1185">Reference proteome</keyword>
<protein>
    <submittedName>
        <fullName evidence="3">Aldo/keto reductase</fullName>
    </submittedName>
</protein>
<dbReference type="EMBL" id="KZ819605">
    <property type="protein sequence ID" value="PWN32723.1"/>
    <property type="molecule type" value="Genomic_DNA"/>
</dbReference>
<dbReference type="InterPro" id="IPR023210">
    <property type="entry name" value="NADP_OxRdtase_dom"/>
</dbReference>
<dbReference type="InterPro" id="IPR036812">
    <property type="entry name" value="NAD(P)_OxRdtase_dom_sf"/>
</dbReference>
<reference evidence="3 4" key="1">
    <citation type="journal article" date="2018" name="Mol. Biol. Evol.">
        <title>Broad Genomic Sampling Reveals a Smut Pathogenic Ancestry of the Fungal Clade Ustilaginomycotina.</title>
        <authorList>
            <person name="Kijpornyongpan T."/>
            <person name="Mondo S.J."/>
            <person name="Barry K."/>
            <person name="Sandor L."/>
            <person name="Lee J."/>
            <person name="Lipzen A."/>
            <person name="Pangilinan J."/>
            <person name="LaButti K."/>
            <person name="Hainaut M."/>
            <person name="Henrissat B."/>
            <person name="Grigoriev I.V."/>
            <person name="Spatafora J.W."/>
            <person name="Aime M.C."/>
        </authorList>
    </citation>
    <scope>NUCLEOTIDE SEQUENCE [LARGE SCALE GENOMIC DNA]</scope>
    <source>
        <strain evidence="3 4">MCA 3882</strain>
    </source>
</reference>
<dbReference type="InterPro" id="IPR050791">
    <property type="entry name" value="Aldo-Keto_reductase"/>
</dbReference>
<accession>A0A316V959</accession>
<dbReference type="Pfam" id="PF00248">
    <property type="entry name" value="Aldo_ket_red"/>
    <property type="match status" value="1"/>
</dbReference>
<dbReference type="RefSeq" id="XP_025353025.1">
    <property type="nucleotide sequence ID" value="XM_025500160.1"/>
</dbReference>
<proteinExistence type="predicted"/>
<feature type="domain" description="NADP-dependent oxidoreductase" evidence="2">
    <location>
        <begin position="22"/>
        <end position="323"/>
    </location>
</feature>
<dbReference type="Gene3D" id="3.20.20.100">
    <property type="entry name" value="NADP-dependent oxidoreductase domain"/>
    <property type="match status" value="1"/>
</dbReference>
<dbReference type="PANTHER" id="PTHR43625">
    <property type="entry name" value="AFLATOXIN B1 ALDEHYDE REDUCTASE"/>
    <property type="match status" value="1"/>
</dbReference>
<sequence>MASTSTIPTRQFGKTNDKVGSIGFGAMGLAAFYGAPADQSTVDELLNECLKRGVTMIDTADIYSPLSSGKLGYNEQQIGQYLAKHPEQRKNMFLATKFVNTFTPEGLKQRGDREYAHSACADSLKRLGVDQIDLYYAHRPAPDTDVTETVGAMKELKDQGKIKYIGVSEYNLDQLERSNKVAHIDAIQIEISPWTPEVLTNGILAWCEKNGTAVVAYSPLGRGFLTGQYKSVDDFEEGDFRRNNPRFTGENFEKNLELVRDIKSIADKKGATPGQIALAWVLSKSPLIVPIPGTKKSKYLKENIDAANVKLSTEDIKEIDGVINSFKVSGSRYPEAMAKVLAF</sequence>
<dbReference type="FunCoup" id="A0A316V959">
    <property type="interactions" value="257"/>
</dbReference>
<dbReference type="GO" id="GO:0005737">
    <property type="term" value="C:cytoplasm"/>
    <property type="evidence" value="ECO:0007669"/>
    <property type="project" value="TreeGrafter"/>
</dbReference>
<dbReference type="GO" id="GO:0016491">
    <property type="term" value="F:oxidoreductase activity"/>
    <property type="evidence" value="ECO:0007669"/>
    <property type="project" value="UniProtKB-KW"/>
</dbReference>
<dbReference type="GeneID" id="37021941"/>
<dbReference type="PANTHER" id="PTHR43625:SF40">
    <property type="entry name" value="ALDO-KETO REDUCTASE YAKC [NADP(+)]"/>
    <property type="match status" value="1"/>
</dbReference>
<evidence type="ECO:0000313" key="4">
    <source>
        <dbReference type="Proteomes" id="UP000245771"/>
    </source>
</evidence>
<evidence type="ECO:0000259" key="2">
    <source>
        <dbReference type="Pfam" id="PF00248"/>
    </source>
</evidence>
<dbReference type="AlphaFoldDB" id="A0A316V959"/>
<dbReference type="Proteomes" id="UP000245771">
    <property type="component" value="Unassembled WGS sequence"/>
</dbReference>
<dbReference type="InParanoid" id="A0A316V959"/>
<name>A0A316V959_9BASI</name>
<keyword evidence="1" id="KW-0560">Oxidoreductase</keyword>
<dbReference type="STRING" id="1280837.A0A316V959"/>
<gene>
    <name evidence="3" type="ORF">FA14DRAFT_168760</name>
</gene>